<name>A0A2R6S635_9APHY</name>
<comment type="caution">
    <text evidence="2">The sequence shown here is derived from an EMBL/GenBank/DDBJ whole genome shotgun (WGS) entry which is preliminary data.</text>
</comment>
<reference evidence="2 3" key="1">
    <citation type="submission" date="2018-02" db="EMBL/GenBank/DDBJ databases">
        <title>Genome sequence of the basidiomycete white-rot fungus Phlebia centrifuga.</title>
        <authorList>
            <person name="Granchi Z."/>
            <person name="Peng M."/>
            <person name="de Vries R.P."/>
            <person name="Hilden K."/>
            <person name="Makela M.R."/>
            <person name="Grigoriev I."/>
            <person name="Riley R."/>
        </authorList>
    </citation>
    <scope>NUCLEOTIDE SEQUENCE [LARGE SCALE GENOMIC DNA]</scope>
    <source>
        <strain evidence="2 3">FBCC195</strain>
    </source>
</reference>
<proteinExistence type="predicted"/>
<feature type="region of interest" description="Disordered" evidence="1">
    <location>
        <begin position="15"/>
        <end position="152"/>
    </location>
</feature>
<sequence length="314" mass="30977">MYVGVFTTASLVDDGSFTLFPDEGVEDGPELGGVEDGGVEDGCLDTSSEGADNGAEDGGTDEGGAEDGGIEEGGAEDGGADEGGIEEGGTEEGGTEEGGAEDGGTEEGGAEDGGAEEGGAEEGAEEGGAEEGGTEEGGVELGGAEEGGVEEGGGGVIVEETEAGFGLGFGIFKDELRVSWLVLEPPERAALGLQAKTHDVIESDEMTADPAPAMDVDTSGVDVGGCIAELVGVGAVDVTDASVDGTEDAMLLLAVGKDIDNVSVLELGRAEERGVVDTVLGVVRATLELVIAVIADAVAADADPEEPEHGTKKV</sequence>
<evidence type="ECO:0000313" key="2">
    <source>
        <dbReference type="EMBL" id="PSS37669.1"/>
    </source>
</evidence>
<evidence type="ECO:0000256" key="1">
    <source>
        <dbReference type="SAM" id="MobiDB-lite"/>
    </source>
</evidence>
<protein>
    <submittedName>
        <fullName evidence="2">Uncharacterized protein</fullName>
    </submittedName>
</protein>
<dbReference type="EMBL" id="MLYV02000033">
    <property type="protein sequence ID" value="PSS37669.1"/>
    <property type="molecule type" value="Genomic_DNA"/>
</dbReference>
<gene>
    <name evidence="2" type="ORF">PHLCEN_2v493</name>
</gene>
<keyword evidence="3" id="KW-1185">Reference proteome</keyword>
<feature type="compositionally biased region" description="Acidic residues" evidence="1">
    <location>
        <begin position="54"/>
        <end position="138"/>
    </location>
</feature>
<evidence type="ECO:0000313" key="3">
    <source>
        <dbReference type="Proteomes" id="UP000186601"/>
    </source>
</evidence>
<dbReference type="AlphaFoldDB" id="A0A2R6S635"/>
<accession>A0A2R6S635</accession>
<feature type="compositionally biased region" description="Gly residues" evidence="1">
    <location>
        <begin position="139"/>
        <end position="152"/>
    </location>
</feature>
<dbReference type="STRING" id="98765.A0A2R6S635"/>
<dbReference type="Proteomes" id="UP000186601">
    <property type="component" value="Unassembled WGS sequence"/>
</dbReference>
<organism evidence="2 3">
    <name type="scientific">Hermanssonia centrifuga</name>
    <dbReference type="NCBI Taxonomy" id="98765"/>
    <lineage>
        <taxon>Eukaryota</taxon>
        <taxon>Fungi</taxon>
        <taxon>Dikarya</taxon>
        <taxon>Basidiomycota</taxon>
        <taxon>Agaricomycotina</taxon>
        <taxon>Agaricomycetes</taxon>
        <taxon>Polyporales</taxon>
        <taxon>Meruliaceae</taxon>
        <taxon>Hermanssonia</taxon>
    </lineage>
</organism>